<dbReference type="GO" id="GO:1990904">
    <property type="term" value="C:ribonucleoprotein complex"/>
    <property type="evidence" value="ECO:0007669"/>
    <property type="project" value="UniProtKB-KW"/>
</dbReference>
<sequence>MAARRSVQSLSETFHGLTLGSAQTGRLVSLTSRLPSSRSTSATPASPSNSATRSFSTSPATSSPLASSGSPTQSSPASFSTSSAAAATPSPTAATSSNLTTSASTPFLTLANKTVPVTVFAFPTLEPRSLEMWSAQHLHLPLRRDLLHLAVVYEGDNTRQGTASSKTRFEVHGSHRKMRPQKGSGAARVGTRQSPVLRGGGKTFGPKPRDFGTDLNRKIYDRAWRTALSYRYRRGELIVCENGMELPLPDAFLRLAQDGALDRALEDGFVQRYVRTLLNGKDNDLVSESAADATASSAVTGIVTKTTSGVGSLGQTWGRAGHRTTFITSDHRPNLFTSLEMAGEHGRALVLKDVDVKDLLETGRIVIERDALREMIERHQSDLVSRIYVNGVRPSGPPIGQQVVSAPRVTCPYLNSNIGKTVTIVGKVLQLRGDSAVLDADGEINVTVPNGTHLEGGNAAQIIGKVQADLSVKTFTATDLGVGVDFELSKSVADVVQQNKDIFGGQ</sequence>
<dbReference type="Gene3D" id="3.40.1370.10">
    <property type="match status" value="1"/>
</dbReference>
<gene>
    <name evidence="9" type="ORF">F503_00204</name>
</gene>
<dbReference type="GO" id="GO:0006412">
    <property type="term" value="P:translation"/>
    <property type="evidence" value="ECO:0007669"/>
    <property type="project" value="InterPro"/>
</dbReference>
<dbReference type="InterPro" id="IPR013005">
    <property type="entry name" value="Ribosomal_uL4-like"/>
</dbReference>
<dbReference type="SUPFAM" id="SSF52166">
    <property type="entry name" value="Ribosomal protein L4"/>
    <property type="match status" value="1"/>
</dbReference>
<dbReference type="GO" id="GO:0005840">
    <property type="term" value="C:ribosome"/>
    <property type="evidence" value="ECO:0007669"/>
    <property type="project" value="UniProtKB-KW"/>
</dbReference>
<dbReference type="Proteomes" id="UP000016923">
    <property type="component" value="Unassembled WGS sequence"/>
</dbReference>
<feature type="compositionally biased region" description="Polar residues" evidence="8">
    <location>
        <begin position="1"/>
        <end position="12"/>
    </location>
</feature>
<protein>
    <recommendedName>
        <fullName evidence="7">Large ribosomal subunit protein uL4m</fullName>
    </recommendedName>
</protein>
<comment type="similarity">
    <text evidence="3">Belongs to the universal ribosomal protein uL4 family.</text>
</comment>
<dbReference type="STRING" id="1262450.S3CW73"/>
<dbReference type="CDD" id="cd04479">
    <property type="entry name" value="RPA3"/>
    <property type="match status" value="1"/>
</dbReference>
<evidence type="ECO:0000313" key="9">
    <source>
        <dbReference type="EMBL" id="EPE05050.1"/>
    </source>
</evidence>
<dbReference type="InterPro" id="IPR002136">
    <property type="entry name" value="Ribosomal_uL4"/>
</dbReference>
<dbReference type="InterPro" id="IPR012340">
    <property type="entry name" value="NA-bd_OB-fold"/>
</dbReference>
<dbReference type="InterPro" id="IPR013970">
    <property type="entry name" value="Rfa2"/>
</dbReference>
<dbReference type="GO" id="GO:0003677">
    <property type="term" value="F:DNA binding"/>
    <property type="evidence" value="ECO:0007669"/>
    <property type="project" value="InterPro"/>
</dbReference>
<evidence type="ECO:0000256" key="2">
    <source>
        <dbReference type="ARBA" id="ARBA00009761"/>
    </source>
</evidence>
<dbReference type="GO" id="GO:0031981">
    <property type="term" value="C:nuclear lumen"/>
    <property type="evidence" value="ECO:0007669"/>
    <property type="project" value="UniProtKB-ARBA"/>
</dbReference>
<dbReference type="AlphaFoldDB" id="S3CW73"/>
<feature type="region of interest" description="Disordered" evidence="8">
    <location>
        <begin position="159"/>
        <end position="208"/>
    </location>
</feature>
<dbReference type="HOGENOM" id="CLU_041575_4_0_1"/>
<dbReference type="GO" id="GO:0006310">
    <property type="term" value="P:DNA recombination"/>
    <property type="evidence" value="ECO:0007669"/>
    <property type="project" value="InterPro"/>
</dbReference>
<dbReference type="EMBL" id="KE148158">
    <property type="protein sequence ID" value="EPE05050.1"/>
    <property type="molecule type" value="Genomic_DNA"/>
</dbReference>
<dbReference type="PANTHER" id="PTHR10746">
    <property type="entry name" value="50S RIBOSOMAL PROTEIN L4"/>
    <property type="match status" value="1"/>
</dbReference>
<feature type="compositionally biased region" description="Low complexity" evidence="8">
    <location>
        <begin position="26"/>
        <end position="99"/>
    </location>
</feature>
<evidence type="ECO:0000256" key="5">
    <source>
        <dbReference type="ARBA" id="ARBA00023242"/>
    </source>
</evidence>
<dbReference type="Pfam" id="PF00573">
    <property type="entry name" value="Ribosomal_L4"/>
    <property type="match status" value="1"/>
</dbReference>
<keyword evidence="6" id="KW-0687">Ribonucleoprotein</keyword>
<evidence type="ECO:0000256" key="7">
    <source>
        <dbReference type="ARBA" id="ARBA00040565"/>
    </source>
</evidence>
<evidence type="ECO:0000256" key="4">
    <source>
        <dbReference type="ARBA" id="ARBA00022980"/>
    </source>
</evidence>
<keyword evidence="10" id="KW-1185">Reference proteome</keyword>
<organism evidence="9 10">
    <name type="scientific">Ophiostoma piceae (strain UAMH 11346)</name>
    <name type="common">Sap stain fungus</name>
    <dbReference type="NCBI Taxonomy" id="1262450"/>
    <lineage>
        <taxon>Eukaryota</taxon>
        <taxon>Fungi</taxon>
        <taxon>Dikarya</taxon>
        <taxon>Ascomycota</taxon>
        <taxon>Pezizomycotina</taxon>
        <taxon>Sordariomycetes</taxon>
        <taxon>Sordariomycetidae</taxon>
        <taxon>Ophiostomatales</taxon>
        <taxon>Ophiostomataceae</taxon>
        <taxon>Ophiostoma</taxon>
    </lineage>
</organism>
<evidence type="ECO:0000256" key="6">
    <source>
        <dbReference type="ARBA" id="ARBA00023274"/>
    </source>
</evidence>
<dbReference type="SUPFAM" id="SSF50249">
    <property type="entry name" value="Nucleic acid-binding proteins"/>
    <property type="match status" value="1"/>
</dbReference>
<keyword evidence="4 9" id="KW-0689">Ribosomal protein</keyword>
<dbReference type="Pfam" id="PF08661">
    <property type="entry name" value="Rep_fac-A_3"/>
    <property type="match status" value="1"/>
</dbReference>
<dbReference type="Gene3D" id="2.40.50.140">
    <property type="entry name" value="Nucleic acid-binding proteins"/>
    <property type="match status" value="1"/>
</dbReference>
<keyword evidence="5" id="KW-0539">Nucleus</keyword>
<comment type="similarity">
    <text evidence="2">Belongs to the replication factor A protein 3 family.</text>
</comment>
<dbReference type="GO" id="GO:0006260">
    <property type="term" value="P:DNA replication"/>
    <property type="evidence" value="ECO:0007669"/>
    <property type="project" value="InterPro"/>
</dbReference>
<comment type="subcellular location">
    <subcellularLocation>
        <location evidence="1">Nucleus</location>
    </subcellularLocation>
</comment>
<dbReference type="PANTHER" id="PTHR10746:SF6">
    <property type="entry name" value="LARGE RIBOSOMAL SUBUNIT PROTEIN UL4M"/>
    <property type="match status" value="1"/>
</dbReference>
<dbReference type="GO" id="GO:0006281">
    <property type="term" value="P:DNA repair"/>
    <property type="evidence" value="ECO:0007669"/>
    <property type="project" value="InterPro"/>
</dbReference>
<evidence type="ECO:0000256" key="1">
    <source>
        <dbReference type="ARBA" id="ARBA00004123"/>
    </source>
</evidence>
<feature type="region of interest" description="Disordered" evidence="8">
    <location>
        <begin position="1"/>
        <end position="99"/>
    </location>
</feature>
<evidence type="ECO:0000256" key="3">
    <source>
        <dbReference type="ARBA" id="ARBA00010528"/>
    </source>
</evidence>
<evidence type="ECO:0000313" key="10">
    <source>
        <dbReference type="Proteomes" id="UP000016923"/>
    </source>
</evidence>
<dbReference type="GO" id="GO:0003735">
    <property type="term" value="F:structural constituent of ribosome"/>
    <property type="evidence" value="ECO:0007669"/>
    <property type="project" value="InterPro"/>
</dbReference>
<dbReference type="VEuPathDB" id="FungiDB:F503_00204"/>
<dbReference type="InterPro" id="IPR023574">
    <property type="entry name" value="Ribosomal_uL4_dom_sf"/>
</dbReference>
<accession>S3CW73</accession>
<name>S3CW73_OPHP1</name>
<dbReference type="eggNOG" id="KOG1624">
    <property type="taxonomic scope" value="Eukaryota"/>
</dbReference>
<dbReference type="OrthoDB" id="275876at2759"/>
<proteinExistence type="inferred from homology"/>
<evidence type="ECO:0000256" key="8">
    <source>
        <dbReference type="SAM" id="MobiDB-lite"/>
    </source>
</evidence>
<reference evidence="9 10" key="1">
    <citation type="journal article" date="2013" name="BMC Genomics">
        <title>The genome and transcriptome of the pine saprophyte Ophiostoma piceae, and a comparison with the bark beetle-associated pine pathogen Grosmannia clavigera.</title>
        <authorList>
            <person name="Haridas S."/>
            <person name="Wang Y."/>
            <person name="Lim L."/>
            <person name="Massoumi Alamouti S."/>
            <person name="Jackman S."/>
            <person name="Docking R."/>
            <person name="Robertson G."/>
            <person name="Birol I."/>
            <person name="Bohlmann J."/>
            <person name="Breuil C."/>
        </authorList>
    </citation>
    <scope>NUCLEOTIDE SEQUENCE [LARGE SCALE GENOMIC DNA]</scope>
    <source>
        <strain evidence="9 10">UAMH 11346</strain>
    </source>
</reference>